<proteinExistence type="predicted"/>
<protein>
    <submittedName>
        <fullName evidence="1">Uncharacterized protein</fullName>
    </submittedName>
</protein>
<dbReference type="STRING" id="1533.SAMN05443638_10588"/>
<evidence type="ECO:0000313" key="1">
    <source>
        <dbReference type="EMBL" id="SHE57647.1"/>
    </source>
</evidence>
<accession>A0A1M4ULW5</accession>
<dbReference type="EMBL" id="FQVM01000005">
    <property type="protein sequence ID" value="SHE57647.1"/>
    <property type="molecule type" value="Genomic_DNA"/>
</dbReference>
<evidence type="ECO:0000313" key="2">
    <source>
        <dbReference type="Proteomes" id="UP000184035"/>
    </source>
</evidence>
<dbReference type="AlphaFoldDB" id="A0A1M4ULW5"/>
<gene>
    <name evidence="1" type="ORF">SAMN05443638_10588</name>
</gene>
<organism evidence="1 2">
    <name type="scientific">Clostridium fallax</name>
    <dbReference type="NCBI Taxonomy" id="1533"/>
    <lineage>
        <taxon>Bacteria</taxon>
        <taxon>Bacillati</taxon>
        <taxon>Bacillota</taxon>
        <taxon>Clostridia</taxon>
        <taxon>Eubacteriales</taxon>
        <taxon>Clostridiaceae</taxon>
        <taxon>Clostridium</taxon>
    </lineage>
</organism>
<dbReference type="RefSeq" id="WP_072893677.1">
    <property type="nucleotide sequence ID" value="NZ_FQVM01000005.1"/>
</dbReference>
<dbReference type="OrthoDB" id="1935644at2"/>
<name>A0A1M4ULW5_9CLOT</name>
<reference evidence="1 2" key="1">
    <citation type="submission" date="2016-11" db="EMBL/GenBank/DDBJ databases">
        <authorList>
            <person name="Jaros S."/>
            <person name="Januszkiewicz K."/>
            <person name="Wedrychowicz H."/>
        </authorList>
    </citation>
    <scope>NUCLEOTIDE SEQUENCE [LARGE SCALE GENOMIC DNA]</scope>
    <source>
        <strain evidence="1 2">DSM 2631</strain>
    </source>
</reference>
<dbReference type="Proteomes" id="UP000184035">
    <property type="component" value="Unassembled WGS sequence"/>
</dbReference>
<sequence length="102" mass="12180">MEFRLNKIDMDLRQKIQDETSEGKIHRKKEILIENTDYKEKKEKNKKNNKEKENKDFKDIVKKSKKITIDTVKFKSYKVDAEKDISLNKSKSNIGVFLDTKK</sequence>
<keyword evidence="2" id="KW-1185">Reference proteome</keyword>